<dbReference type="Gramene" id="TuG1812G0100004107.01.T01">
    <property type="protein sequence ID" value="TuG1812G0100004107.01.T01.cds250495"/>
    <property type="gene ID" value="TuG1812G0100004107.01"/>
</dbReference>
<evidence type="ECO:0000313" key="2">
    <source>
        <dbReference type="Proteomes" id="UP000015106"/>
    </source>
</evidence>
<accession>A0A8R7P3D1</accession>
<dbReference type="Proteomes" id="UP000015106">
    <property type="component" value="Chromosome 1"/>
</dbReference>
<name>A0A8R7P3D1_TRIUA</name>
<reference evidence="1" key="2">
    <citation type="submission" date="2018-03" db="EMBL/GenBank/DDBJ databases">
        <title>The Triticum urartu genome reveals the dynamic nature of wheat genome evolution.</title>
        <authorList>
            <person name="Ling H."/>
            <person name="Ma B."/>
            <person name="Shi X."/>
            <person name="Liu H."/>
            <person name="Dong L."/>
            <person name="Sun H."/>
            <person name="Cao Y."/>
            <person name="Gao Q."/>
            <person name="Zheng S."/>
            <person name="Li Y."/>
            <person name="Yu Y."/>
            <person name="Du H."/>
            <person name="Qi M."/>
            <person name="Li Y."/>
            <person name="Yu H."/>
            <person name="Cui Y."/>
            <person name="Wang N."/>
            <person name="Chen C."/>
            <person name="Wu H."/>
            <person name="Zhao Y."/>
            <person name="Zhang J."/>
            <person name="Li Y."/>
            <person name="Zhou W."/>
            <person name="Zhang B."/>
            <person name="Hu W."/>
            <person name="Eijk M."/>
            <person name="Tang J."/>
            <person name="Witsenboer H."/>
            <person name="Zhao S."/>
            <person name="Li Z."/>
            <person name="Zhang A."/>
            <person name="Wang D."/>
            <person name="Liang C."/>
        </authorList>
    </citation>
    <scope>NUCLEOTIDE SEQUENCE [LARGE SCALE GENOMIC DNA]</scope>
    <source>
        <strain evidence="1">cv. G1812</strain>
    </source>
</reference>
<sequence>MLRELIGVDVLAQHVHDLGLGAGGEEAELGGVAGVGLGERAEVGDGIAAAEALRRRIVGARRLGLPREGAEPDALVAFIDLRAPAPVGLRHHALVLGRRQPADAAGVRLGARLRRVHDRAGPAADALQRLGRRRGRRRRGLLARGRAAAHVAHEAAFF</sequence>
<keyword evidence="2" id="KW-1185">Reference proteome</keyword>
<evidence type="ECO:0000313" key="1">
    <source>
        <dbReference type="EnsemblPlants" id="TuG1812G0100004107.01.T01.cds250495"/>
    </source>
</evidence>
<reference evidence="1" key="3">
    <citation type="submission" date="2022-06" db="UniProtKB">
        <authorList>
            <consortium name="EnsemblPlants"/>
        </authorList>
    </citation>
    <scope>IDENTIFICATION</scope>
</reference>
<proteinExistence type="predicted"/>
<organism evidence="1 2">
    <name type="scientific">Triticum urartu</name>
    <name type="common">Red wild einkorn</name>
    <name type="synonym">Crithodium urartu</name>
    <dbReference type="NCBI Taxonomy" id="4572"/>
    <lineage>
        <taxon>Eukaryota</taxon>
        <taxon>Viridiplantae</taxon>
        <taxon>Streptophyta</taxon>
        <taxon>Embryophyta</taxon>
        <taxon>Tracheophyta</taxon>
        <taxon>Spermatophyta</taxon>
        <taxon>Magnoliopsida</taxon>
        <taxon>Liliopsida</taxon>
        <taxon>Poales</taxon>
        <taxon>Poaceae</taxon>
        <taxon>BOP clade</taxon>
        <taxon>Pooideae</taxon>
        <taxon>Triticodae</taxon>
        <taxon>Triticeae</taxon>
        <taxon>Triticinae</taxon>
        <taxon>Triticum</taxon>
    </lineage>
</organism>
<protein>
    <submittedName>
        <fullName evidence="1">Uncharacterized protein</fullName>
    </submittedName>
</protein>
<reference evidence="2" key="1">
    <citation type="journal article" date="2013" name="Nature">
        <title>Draft genome of the wheat A-genome progenitor Triticum urartu.</title>
        <authorList>
            <person name="Ling H.Q."/>
            <person name="Zhao S."/>
            <person name="Liu D."/>
            <person name="Wang J."/>
            <person name="Sun H."/>
            <person name="Zhang C."/>
            <person name="Fan H."/>
            <person name="Li D."/>
            <person name="Dong L."/>
            <person name="Tao Y."/>
            <person name="Gao C."/>
            <person name="Wu H."/>
            <person name="Li Y."/>
            <person name="Cui Y."/>
            <person name="Guo X."/>
            <person name="Zheng S."/>
            <person name="Wang B."/>
            <person name="Yu K."/>
            <person name="Liang Q."/>
            <person name="Yang W."/>
            <person name="Lou X."/>
            <person name="Chen J."/>
            <person name="Feng M."/>
            <person name="Jian J."/>
            <person name="Zhang X."/>
            <person name="Luo G."/>
            <person name="Jiang Y."/>
            <person name="Liu J."/>
            <person name="Wang Z."/>
            <person name="Sha Y."/>
            <person name="Zhang B."/>
            <person name="Wu H."/>
            <person name="Tang D."/>
            <person name="Shen Q."/>
            <person name="Xue P."/>
            <person name="Zou S."/>
            <person name="Wang X."/>
            <person name="Liu X."/>
            <person name="Wang F."/>
            <person name="Yang Y."/>
            <person name="An X."/>
            <person name="Dong Z."/>
            <person name="Zhang K."/>
            <person name="Zhang X."/>
            <person name="Luo M.C."/>
            <person name="Dvorak J."/>
            <person name="Tong Y."/>
            <person name="Wang J."/>
            <person name="Yang H."/>
            <person name="Li Z."/>
            <person name="Wang D."/>
            <person name="Zhang A."/>
            <person name="Wang J."/>
        </authorList>
    </citation>
    <scope>NUCLEOTIDE SEQUENCE</scope>
    <source>
        <strain evidence="2">cv. G1812</strain>
    </source>
</reference>
<dbReference type="AlphaFoldDB" id="A0A8R7P3D1"/>
<dbReference type="EnsemblPlants" id="TuG1812G0100004107.01.T01">
    <property type="protein sequence ID" value="TuG1812G0100004107.01.T01.cds250495"/>
    <property type="gene ID" value="TuG1812G0100004107.01"/>
</dbReference>